<organism evidence="1">
    <name type="scientific">Boseongicola sp. SB0664_bin_43</name>
    <dbReference type="NCBI Taxonomy" id="2604844"/>
    <lineage>
        <taxon>Bacteria</taxon>
        <taxon>Pseudomonadati</taxon>
        <taxon>Pseudomonadota</taxon>
        <taxon>Alphaproteobacteria</taxon>
        <taxon>Rhodobacterales</taxon>
        <taxon>Paracoccaceae</taxon>
        <taxon>Boseongicola</taxon>
    </lineage>
</organism>
<accession>A0A6B0Y2L0</accession>
<protein>
    <submittedName>
        <fullName evidence="1">DUF1289 domain-containing protein</fullName>
    </submittedName>
</protein>
<name>A0A6B0Y2L0_9RHOB</name>
<dbReference type="PANTHER" id="PTHR35175:SF2">
    <property type="entry name" value="DUF1289 DOMAIN-CONTAINING PROTEIN"/>
    <property type="match status" value="1"/>
</dbReference>
<dbReference type="InterPro" id="IPR010710">
    <property type="entry name" value="DUF1289"/>
</dbReference>
<dbReference type="Pfam" id="PF06945">
    <property type="entry name" value="DUF1289"/>
    <property type="match status" value="1"/>
</dbReference>
<dbReference type="PANTHER" id="PTHR35175">
    <property type="entry name" value="DUF1289 DOMAIN-CONTAINING PROTEIN"/>
    <property type="match status" value="1"/>
</dbReference>
<reference evidence="1" key="1">
    <citation type="submission" date="2019-09" db="EMBL/GenBank/DDBJ databases">
        <title>Characterisation of the sponge microbiome using genome-centric metagenomics.</title>
        <authorList>
            <person name="Engelberts J.P."/>
            <person name="Robbins S.J."/>
            <person name="De Goeij J.M."/>
            <person name="Aranda M."/>
            <person name="Bell S.C."/>
            <person name="Webster N.S."/>
        </authorList>
    </citation>
    <scope>NUCLEOTIDE SEQUENCE</scope>
    <source>
        <strain evidence="1">SB0664_bin_43</strain>
    </source>
</reference>
<gene>
    <name evidence="1" type="ORF">F4Y60_04285</name>
</gene>
<evidence type="ECO:0000313" key="1">
    <source>
        <dbReference type="EMBL" id="MXY33306.1"/>
    </source>
</evidence>
<proteinExistence type="predicted"/>
<comment type="caution">
    <text evidence="1">The sequence shown here is derived from an EMBL/GenBank/DDBJ whole genome shotgun (WGS) entry which is preliminary data.</text>
</comment>
<sequence>MSDDLWKRDDIESPCVQVCLIHPDAGICLGCHRTGEEITHWGQMTPGERDSIMAELPGRKSLLPGRRGGRKARLRR</sequence>
<dbReference type="AlphaFoldDB" id="A0A6B0Y2L0"/>
<dbReference type="EMBL" id="VXRY01000169">
    <property type="protein sequence ID" value="MXY33306.1"/>
    <property type="molecule type" value="Genomic_DNA"/>
</dbReference>